<dbReference type="AlphaFoldDB" id="F8NWZ6"/>
<dbReference type="GeneID" id="18819300"/>
<proteinExistence type="predicted"/>
<reference evidence="1" key="1">
    <citation type="submission" date="2011-04" db="EMBL/GenBank/DDBJ databases">
        <title>Evolution of plant cell wall degrading machinery underlies the functional diversity of forest fungi.</title>
        <authorList>
            <consortium name="US DOE Joint Genome Institute (JGI-PGF)"/>
            <person name="Eastwood D.C."/>
            <person name="Floudas D."/>
            <person name="Binder M."/>
            <person name="Majcherczyk A."/>
            <person name="Schneider P."/>
            <person name="Aerts A."/>
            <person name="Asiegbu F.O."/>
            <person name="Baker S.E."/>
            <person name="Barry K."/>
            <person name="Bendiksby M."/>
            <person name="Blumentritt M."/>
            <person name="Coutinho P.M."/>
            <person name="Cullen D."/>
            <person name="Cullen D."/>
            <person name="Gathman A."/>
            <person name="Goodell B."/>
            <person name="Henrissat B."/>
            <person name="Ihrmark K."/>
            <person name="Kauserud H."/>
            <person name="Kohler A."/>
            <person name="LaButti K."/>
            <person name="Lapidus A."/>
            <person name="Lavin J.L."/>
            <person name="Lee Y.-H."/>
            <person name="Lindquist E."/>
            <person name="Lilly W."/>
            <person name="Lucas S."/>
            <person name="Morin E."/>
            <person name="Murat C."/>
            <person name="Oguiza J.A."/>
            <person name="Park J."/>
            <person name="Pisabarro A.G."/>
            <person name="Riley R."/>
            <person name="Rosling A."/>
            <person name="Salamov A."/>
            <person name="Schmidt O."/>
            <person name="Schmutz J."/>
            <person name="Skrede I."/>
            <person name="Stenlid J."/>
            <person name="Wiebenga A."/>
            <person name="Xie X."/>
            <person name="Kues U."/>
            <person name="Hibbett D.S."/>
            <person name="Hoffmeister D."/>
            <person name="Hogberg N."/>
            <person name="Martin F."/>
            <person name="Grigoriev I.V."/>
            <person name="Watkinson S.C."/>
        </authorList>
    </citation>
    <scope>NUCLEOTIDE SEQUENCE</scope>
    <source>
        <strain evidence="1">S7.9</strain>
    </source>
</reference>
<accession>F8NWZ6</accession>
<dbReference type="RefSeq" id="XP_007318490.1">
    <property type="nucleotide sequence ID" value="XM_007318428.1"/>
</dbReference>
<sequence length="57" mass="6325">MGISAGYDAIESDEERFKVMQCFLLLSVGRCFCERARSGTKFGFTAMGVDGRPECHN</sequence>
<dbReference type="Proteomes" id="UP000008064">
    <property type="component" value="Unassembled WGS sequence"/>
</dbReference>
<name>F8NWZ6_SERL9</name>
<dbReference type="EMBL" id="GL945434">
    <property type="protein sequence ID" value="EGO24471.1"/>
    <property type="molecule type" value="Genomic_DNA"/>
</dbReference>
<dbReference type="HOGENOM" id="CLU_2997891_0_0_1"/>
<evidence type="ECO:0000313" key="1">
    <source>
        <dbReference type="EMBL" id="EGO24471.1"/>
    </source>
</evidence>
<organism>
    <name type="scientific">Serpula lacrymans var. lacrymans (strain S7.9)</name>
    <name type="common">Dry rot fungus</name>
    <dbReference type="NCBI Taxonomy" id="578457"/>
    <lineage>
        <taxon>Eukaryota</taxon>
        <taxon>Fungi</taxon>
        <taxon>Dikarya</taxon>
        <taxon>Basidiomycota</taxon>
        <taxon>Agaricomycotina</taxon>
        <taxon>Agaricomycetes</taxon>
        <taxon>Agaricomycetidae</taxon>
        <taxon>Boletales</taxon>
        <taxon>Coniophorineae</taxon>
        <taxon>Serpulaceae</taxon>
        <taxon>Serpula</taxon>
    </lineage>
</organism>
<dbReference type="KEGG" id="sla:SERLADRAFT_467843"/>
<protein>
    <submittedName>
        <fullName evidence="1">Uncharacterized protein</fullName>
    </submittedName>
</protein>
<gene>
    <name evidence="1" type="ORF">SERLADRAFT_467843</name>
</gene>